<dbReference type="Gene3D" id="1.20.1440.170">
    <property type="entry name" value="Translation machinery-associated protein 16-like"/>
    <property type="match status" value="1"/>
</dbReference>
<dbReference type="Pfam" id="PF25767">
    <property type="entry name" value="ARM_TBCD_2nd"/>
    <property type="match status" value="1"/>
</dbReference>
<dbReference type="InterPro" id="IPR058033">
    <property type="entry name" value="ARM_TBCD_2nd"/>
</dbReference>
<dbReference type="InterPro" id="IPR011989">
    <property type="entry name" value="ARM-like"/>
</dbReference>
<evidence type="ECO:0000256" key="3">
    <source>
        <dbReference type="ARBA" id="ARBA00023186"/>
    </source>
</evidence>
<accession>A0ABR4Q8Z8</accession>
<evidence type="ECO:0000256" key="1">
    <source>
        <dbReference type="ARBA" id="ARBA00006853"/>
    </source>
</evidence>
<dbReference type="PANTHER" id="PTHR12658">
    <property type="entry name" value="BETA-TUBULIN COFACTOR D"/>
    <property type="match status" value="1"/>
</dbReference>
<organism evidence="7 8">
    <name type="scientific">Taenia crassiceps</name>
    <dbReference type="NCBI Taxonomy" id="6207"/>
    <lineage>
        <taxon>Eukaryota</taxon>
        <taxon>Metazoa</taxon>
        <taxon>Spiralia</taxon>
        <taxon>Lophotrochozoa</taxon>
        <taxon>Platyhelminthes</taxon>
        <taxon>Cestoda</taxon>
        <taxon>Eucestoda</taxon>
        <taxon>Cyclophyllidea</taxon>
        <taxon>Taeniidae</taxon>
        <taxon>Taenia</taxon>
    </lineage>
</organism>
<dbReference type="Pfam" id="PF23579">
    <property type="entry name" value="ARM_TBCD"/>
    <property type="match status" value="1"/>
</dbReference>
<evidence type="ECO:0000259" key="6">
    <source>
        <dbReference type="Pfam" id="PF25767"/>
    </source>
</evidence>
<dbReference type="InterPro" id="IPR021346">
    <property type="entry name" value="Tma16"/>
</dbReference>
<comment type="similarity">
    <text evidence="1">Belongs to the TBCD family.</text>
</comment>
<evidence type="ECO:0000256" key="2">
    <source>
        <dbReference type="ARBA" id="ARBA00015003"/>
    </source>
</evidence>
<dbReference type="InterPro" id="IPR033162">
    <property type="entry name" value="TBCD"/>
</dbReference>
<proteinExistence type="inferred from homology"/>
<dbReference type="Pfam" id="PF12612">
    <property type="entry name" value="TFCD_C"/>
    <property type="match status" value="1"/>
</dbReference>
<dbReference type="Gene3D" id="1.25.10.10">
    <property type="entry name" value="Leucine-rich Repeat Variant"/>
    <property type="match status" value="2"/>
</dbReference>
<keyword evidence="4" id="KW-0812">Transmembrane</keyword>
<keyword evidence="8" id="KW-1185">Reference proteome</keyword>
<comment type="caution">
    <text evidence="7">The sequence shown here is derived from an EMBL/GenBank/DDBJ whole genome shotgun (WGS) entry which is preliminary data.</text>
</comment>
<dbReference type="InterPro" id="IPR016024">
    <property type="entry name" value="ARM-type_fold"/>
</dbReference>
<evidence type="ECO:0000313" key="8">
    <source>
        <dbReference type="Proteomes" id="UP001651158"/>
    </source>
</evidence>
<sequence length="1217" mass="137088">MTNTRGYKSLIRLMPHTVDDLEPVFDLLKLQDIDDHDNWQTRYVLLLWLSIVVMVPFALERLEKSGKPPLIERILSEAKKHVVLADVTQIAAAHLLAKFVSRPDVYPSKVEDVILWAESELKEANCDSQRDQMRVAGFLRSLASVCKIVPRHVLYPYAPRLLEIITELVPDKVSGNILLARLRCKLIQRVGLLFCRRRAAAASWRYQRGFRSLADNLSSLVHPENIVESGGDIKKIESVPATASYLTSKGSEKEDDRYEEDANVESPDEVAIVIDNLIDALKSKFTCVRWSAAKGVGRICSRLTAPYVDDVLTAILDLCTRLETFSAWHGACFALAELGRRCLLLPEKLPQVIPVVLTALFYDEKSGDCNFGSNVRDAACYCCWAFARAYKASDFACHVHEVSRKLVLSALFDRELNVRRAAAAAFQENVGRQGQFANGIEIITTVDYFAVGSISNCYLNLSKFVAGFSEYTLTIVEHLAFWRLGHWDENIRDMAARSLNNLFPLAADQMIQSILPQLIKHVGGTDLYMRQGSVLGIAELIQPLEKMNSLSDTIVDSIVEIIPQLEQRKLFNGVAGELMRRACCRLIEKASISKLPLHEHPILEKWRRFLDTCLAHKETGVRDPAVPAYGAFLSTYTFTKNGTLKHDYRDMLLAHLLESLNARTESCQVGYLGVLSQAPGSLFTGNIEASLRAISACCRPVKLTLLWGNARQRALSTLAEVVKHIGVREGTISDAQLRHLYPVFLGSLADYTTDSRGDIGSIVREAGMQALLNFSSNLVKSGRSDVIESDVMEQVFVHVAQQAVEKIDRTRATAGQVFVGLLNHKPEIPHIPHADALRVIFTDEVLEEVHWRTAERTFPLFVQLFDFPDFHYQLVLGFAASVGSVTENTVKASSTALRDYIVKHETNSDFILRLMKTVGRTFTTLSEQPRLCLSLLRFLDFLLCDPVIAACMESHLSLVDQLVSCTWKFIRLSTEIAKLKSAIDIYGAALQFKDPVRQKAAQYLTQSLRHRYPIIRKTAATKLFECILIYDVVEPELNSELSDLLSETVWEQELTELKPTRLRICELLGVPSTRPDSAALHVFLQQPGSFTDLIVSLQIAVHIRVLAPAGAKMMWFKENIPQHRTSLSVDELRSLISRYLRRYELDSREEEKETENCSISMTIDMTRELIKQEVQEFATTGLLVPDLTSRHKLSKFRFWNGELERMASIPLIHVKKV</sequence>
<keyword evidence="4" id="KW-0472">Membrane</keyword>
<dbReference type="SUPFAM" id="SSF48371">
    <property type="entry name" value="ARM repeat"/>
    <property type="match status" value="1"/>
</dbReference>
<gene>
    <name evidence="7" type="ORF">TcWFU_000965</name>
</gene>
<keyword evidence="4" id="KW-1133">Transmembrane helix</keyword>
<protein>
    <recommendedName>
        <fullName evidence="2">Tubulin-specific chaperone D</fullName>
    </recommendedName>
</protein>
<evidence type="ECO:0000259" key="5">
    <source>
        <dbReference type="Pfam" id="PF12612"/>
    </source>
</evidence>
<dbReference type="InterPro" id="IPR038356">
    <property type="entry name" value="Tma16_sf"/>
</dbReference>
<dbReference type="Pfam" id="PF11176">
    <property type="entry name" value="Tma16"/>
    <property type="match status" value="1"/>
</dbReference>
<feature type="transmembrane region" description="Helical" evidence="4">
    <location>
        <begin position="43"/>
        <end position="59"/>
    </location>
</feature>
<reference evidence="7 8" key="1">
    <citation type="journal article" date="2022" name="Front. Cell. Infect. Microbiol.">
        <title>The Genomes of Two Strains of Taenia crassiceps the Animal Model for the Study of Human Cysticercosis.</title>
        <authorList>
            <person name="Bobes R.J."/>
            <person name="Estrada K."/>
            <person name="Rios-Valencia D.G."/>
            <person name="Calderon-Gallegos A."/>
            <person name="de la Torre P."/>
            <person name="Carrero J.C."/>
            <person name="Sanchez-Flores A."/>
            <person name="Laclette J.P."/>
        </authorList>
    </citation>
    <scope>NUCLEOTIDE SEQUENCE [LARGE SCALE GENOMIC DNA]</scope>
    <source>
        <strain evidence="7">WFUcys</strain>
    </source>
</reference>
<evidence type="ECO:0000313" key="7">
    <source>
        <dbReference type="EMBL" id="KAL5106037.1"/>
    </source>
</evidence>
<dbReference type="Proteomes" id="UP001651158">
    <property type="component" value="Unassembled WGS sequence"/>
</dbReference>
<dbReference type="EMBL" id="JAKROA010000006">
    <property type="protein sequence ID" value="KAL5106037.1"/>
    <property type="molecule type" value="Genomic_DNA"/>
</dbReference>
<evidence type="ECO:0000256" key="4">
    <source>
        <dbReference type="SAM" id="Phobius"/>
    </source>
</evidence>
<feature type="domain" description="Tubulin-folding cofactor D ARM repeats" evidence="6">
    <location>
        <begin position="179"/>
        <end position="440"/>
    </location>
</feature>
<dbReference type="InterPro" id="IPR022577">
    <property type="entry name" value="TBCD_C"/>
</dbReference>
<name>A0ABR4Q8Z8_9CEST</name>
<keyword evidence="3" id="KW-0143">Chaperone</keyword>
<feature type="domain" description="Tubulin-folding cofactor D C-terminal" evidence="5">
    <location>
        <begin position="794"/>
        <end position="978"/>
    </location>
</feature>
<dbReference type="PANTHER" id="PTHR12658:SF0">
    <property type="entry name" value="TUBULIN-SPECIFIC CHAPERONE D"/>
    <property type="match status" value="1"/>
</dbReference>